<reference evidence="1" key="1">
    <citation type="submission" date="2020-09" db="EMBL/GenBank/DDBJ databases">
        <title>First Report of a novel Colistin-Resistant species of Enterobacter cloacae complex Producing MCR-5 isolated from hospital sewage water.</title>
        <authorList>
            <person name="Zhou K."/>
        </authorList>
    </citation>
    <scope>NUCLEOTIDE SEQUENCE [LARGE SCALE GENOMIC DNA]</scope>
    <source>
        <strain evidence="1">HSW1412</strain>
    </source>
</reference>
<name>A0A7T0H1F5_9ENTR</name>
<dbReference type="AlphaFoldDB" id="A0A7T0H1F5"/>
<gene>
    <name evidence="1" type="ORF">IDM36_06500</name>
</gene>
<accession>A0A7T0H1F5</accession>
<protein>
    <submittedName>
        <fullName evidence="1">Uncharacterized protein</fullName>
    </submittedName>
</protein>
<sequence length="123" mass="13972">MRQHLTNKSFKSENSFSFFCTSSIRVTFSLQQAAFMAVPYASDLKEAPEPSGWSSSLTAAAFENHRVTTPSWLRSHFIHRYCITLPVFHRRNLHQLTHLLIFSTLNIYGLQPALPSGFAAAWP</sequence>
<dbReference type="EMBL" id="CP061801">
    <property type="protein sequence ID" value="QPK01763.1"/>
    <property type="molecule type" value="Genomic_DNA"/>
</dbReference>
<evidence type="ECO:0000313" key="1">
    <source>
        <dbReference type="EMBL" id="QPK01763.1"/>
    </source>
</evidence>
<organism evidence="1">
    <name type="scientific">Enterobacter mori</name>
    <dbReference type="NCBI Taxonomy" id="539813"/>
    <lineage>
        <taxon>Bacteria</taxon>
        <taxon>Pseudomonadati</taxon>
        <taxon>Pseudomonadota</taxon>
        <taxon>Gammaproteobacteria</taxon>
        <taxon>Enterobacterales</taxon>
        <taxon>Enterobacteriaceae</taxon>
        <taxon>Enterobacter</taxon>
    </lineage>
</organism>
<proteinExistence type="predicted"/>